<keyword evidence="2" id="KW-1185">Reference proteome</keyword>
<accession>A0ACC2HT06</accession>
<comment type="caution">
    <text evidence="1">The sequence shown here is derived from an EMBL/GenBank/DDBJ whole genome shotgun (WGS) entry which is preliminary data.</text>
</comment>
<sequence>MAATSLPGGLHVWLTSIRVRHSTSQAVGAIQAASVIAQLKRVSKRALDMFDSTIAMIELRIHHRLDGGNFALWCCAKKLGRGQRGGGRTSGRRGAHPNTTRRLPSIVDRPVITAFMPKAMHWPEETIASTSFSGRRIQGSRSQRVANQHQATKTSDVRRRRRQSVNPSIRAWHSP</sequence>
<gene>
    <name evidence="1" type="ORF">OPT61_g9682</name>
</gene>
<name>A0ACC2HT06_9PLEO</name>
<organism evidence="1 2">
    <name type="scientific">Boeremia exigua</name>
    <dbReference type="NCBI Taxonomy" id="749465"/>
    <lineage>
        <taxon>Eukaryota</taxon>
        <taxon>Fungi</taxon>
        <taxon>Dikarya</taxon>
        <taxon>Ascomycota</taxon>
        <taxon>Pezizomycotina</taxon>
        <taxon>Dothideomycetes</taxon>
        <taxon>Pleosporomycetidae</taxon>
        <taxon>Pleosporales</taxon>
        <taxon>Pleosporineae</taxon>
        <taxon>Didymellaceae</taxon>
        <taxon>Boeremia</taxon>
    </lineage>
</organism>
<dbReference type="EMBL" id="JAPHNI010001235">
    <property type="protein sequence ID" value="KAJ8106219.1"/>
    <property type="molecule type" value="Genomic_DNA"/>
</dbReference>
<evidence type="ECO:0000313" key="1">
    <source>
        <dbReference type="EMBL" id="KAJ8106219.1"/>
    </source>
</evidence>
<evidence type="ECO:0000313" key="2">
    <source>
        <dbReference type="Proteomes" id="UP001153331"/>
    </source>
</evidence>
<proteinExistence type="predicted"/>
<protein>
    <submittedName>
        <fullName evidence="1">Uncharacterized protein</fullName>
    </submittedName>
</protein>
<reference evidence="1" key="1">
    <citation type="submission" date="2022-11" db="EMBL/GenBank/DDBJ databases">
        <title>Genome Sequence of Boeremia exigua.</title>
        <authorList>
            <person name="Buettner E."/>
        </authorList>
    </citation>
    <scope>NUCLEOTIDE SEQUENCE</scope>
    <source>
        <strain evidence="1">CU02</strain>
    </source>
</reference>
<dbReference type="Proteomes" id="UP001153331">
    <property type="component" value="Unassembled WGS sequence"/>
</dbReference>